<gene>
    <name evidence="1" type="primary">ppaX</name>
    <name evidence="1" type="ORF">T23_02410</name>
</gene>
<dbReference type="InterPro" id="IPR036412">
    <property type="entry name" value="HAD-like_sf"/>
</dbReference>
<dbReference type="PANTHER" id="PTHR43434:SF26">
    <property type="entry name" value="PYROPHOSPHATASE PPAX"/>
    <property type="match status" value="1"/>
</dbReference>
<dbReference type="NCBIfam" id="NF009804">
    <property type="entry name" value="PRK13288.1"/>
    <property type="match status" value="1"/>
</dbReference>
<dbReference type="Proteomes" id="UP001432099">
    <property type="component" value="Chromosome"/>
</dbReference>
<dbReference type="PRINTS" id="PR00413">
    <property type="entry name" value="HADHALOGNASE"/>
</dbReference>
<dbReference type="SFLD" id="SFLDG01129">
    <property type="entry name" value="C1.5:_HAD__Beta-PGM__Phosphata"/>
    <property type="match status" value="1"/>
</dbReference>
<dbReference type="EMBL" id="AP028127">
    <property type="protein sequence ID" value="BEH90139.1"/>
    <property type="molecule type" value="Genomic_DNA"/>
</dbReference>
<name>A0ABN6ZAQ7_9FIRM</name>
<dbReference type="InterPro" id="IPR023214">
    <property type="entry name" value="HAD_sf"/>
</dbReference>
<proteinExistence type="predicted"/>
<dbReference type="InterPro" id="IPR050155">
    <property type="entry name" value="HAD-like_hydrolase_sf"/>
</dbReference>
<reference evidence="1" key="1">
    <citation type="journal article" date="2024" name="Int. J. Syst. Evol. Microbiol.">
        <title>Turicibacter faecis sp. nov., isolated from faeces of heart failure mouse model.</title>
        <authorList>
            <person name="Imamura Y."/>
            <person name="Motooka D."/>
            <person name="Nakajima Y."/>
            <person name="Ito S."/>
            <person name="Kitakaze M."/>
            <person name="Iida T."/>
            <person name="Nakamura S."/>
        </authorList>
    </citation>
    <scope>NUCLEOTIDE SEQUENCE</scope>
    <source>
        <strain evidence="1">TC023</strain>
    </source>
</reference>
<evidence type="ECO:0000313" key="1">
    <source>
        <dbReference type="EMBL" id="BEH90139.1"/>
    </source>
</evidence>
<dbReference type="Gene3D" id="1.10.150.240">
    <property type="entry name" value="Putative phosphatase, domain 2"/>
    <property type="match status" value="1"/>
</dbReference>
<dbReference type="InterPro" id="IPR006439">
    <property type="entry name" value="HAD-SF_hydro_IA"/>
</dbReference>
<dbReference type="SFLD" id="SFLDS00003">
    <property type="entry name" value="Haloacid_Dehalogenase"/>
    <property type="match status" value="1"/>
</dbReference>
<dbReference type="PROSITE" id="PS01228">
    <property type="entry name" value="COF_1"/>
    <property type="match status" value="1"/>
</dbReference>
<dbReference type="Pfam" id="PF13419">
    <property type="entry name" value="HAD_2"/>
    <property type="match status" value="1"/>
</dbReference>
<keyword evidence="2" id="KW-1185">Reference proteome</keyword>
<dbReference type="NCBIfam" id="TIGR01509">
    <property type="entry name" value="HAD-SF-IA-v3"/>
    <property type="match status" value="1"/>
</dbReference>
<accession>A0ABN6ZAQ7</accession>
<dbReference type="InterPro" id="IPR041492">
    <property type="entry name" value="HAD_2"/>
</dbReference>
<dbReference type="RefSeq" id="WP_161832327.1">
    <property type="nucleotide sequence ID" value="NZ_AP028127.1"/>
</dbReference>
<dbReference type="NCBIfam" id="TIGR01549">
    <property type="entry name" value="HAD-SF-IA-v1"/>
    <property type="match status" value="1"/>
</dbReference>
<dbReference type="PANTHER" id="PTHR43434">
    <property type="entry name" value="PHOSPHOGLYCOLATE PHOSPHATASE"/>
    <property type="match status" value="1"/>
</dbReference>
<sequence length="215" mass="24629">MLKAVLFDLDGTLVNTNHLIFNSFRQAFSELMSHRVLSDEEIMDCIGPTLHQTGEKYFQDNAEQFVHCYRKYYQQDHDEMIEAFPGIVGMLQMLQEMGLKLVIVTSKKRDMAIKGLSYLNLLSFFDLIVSSDDVTNPKPHQEPIQRVLDYYHFSVDECLMVGDNSHDIECAHAAGVRSVAVGWAMRGSDYLKTYHPTYIINEAKELVDIVKKEGI</sequence>
<dbReference type="SFLD" id="SFLDG01135">
    <property type="entry name" value="C1.5.6:_HAD__Beta-PGM__Phospha"/>
    <property type="match status" value="1"/>
</dbReference>
<organism evidence="1 2">
    <name type="scientific">Turicibacter faecis</name>
    <dbReference type="NCBI Taxonomy" id="2963365"/>
    <lineage>
        <taxon>Bacteria</taxon>
        <taxon>Bacillati</taxon>
        <taxon>Bacillota</taxon>
        <taxon>Erysipelotrichia</taxon>
        <taxon>Erysipelotrichales</taxon>
        <taxon>Turicibacteraceae</taxon>
        <taxon>Turicibacter</taxon>
    </lineage>
</organism>
<dbReference type="Gene3D" id="3.40.50.1000">
    <property type="entry name" value="HAD superfamily/HAD-like"/>
    <property type="match status" value="1"/>
</dbReference>
<dbReference type="InterPro" id="IPR023198">
    <property type="entry name" value="PGP-like_dom2"/>
</dbReference>
<dbReference type="SUPFAM" id="SSF56784">
    <property type="entry name" value="HAD-like"/>
    <property type="match status" value="1"/>
</dbReference>
<evidence type="ECO:0000313" key="2">
    <source>
        <dbReference type="Proteomes" id="UP001432099"/>
    </source>
</evidence>
<protein>
    <submittedName>
        <fullName evidence="1">Pyrophosphatase PpaX</fullName>
    </submittedName>
</protein>